<dbReference type="Proteomes" id="UP000230553">
    <property type="component" value="Unassembled WGS sequence"/>
</dbReference>
<feature type="transmembrane region" description="Helical" evidence="6">
    <location>
        <begin position="96"/>
        <end position="116"/>
    </location>
</feature>
<dbReference type="PANTHER" id="PTHR30250">
    <property type="entry name" value="PST FAMILY PREDICTED COLANIC ACID TRANSPORTER"/>
    <property type="match status" value="1"/>
</dbReference>
<feature type="transmembrane region" description="Helical" evidence="6">
    <location>
        <begin position="424"/>
        <end position="446"/>
    </location>
</feature>
<keyword evidence="3 6" id="KW-0812">Transmembrane</keyword>
<evidence type="ECO:0000256" key="6">
    <source>
        <dbReference type="SAM" id="Phobius"/>
    </source>
</evidence>
<proteinExistence type="predicted"/>
<keyword evidence="4 6" id="KW-1133">Transmembrane helix</keyword>
<evidence type="ECO:0000256" key="2">
    <source>
        <dbReference type="ARBA" id="ARBA00022475"/>
    </source>
</evidence>
<comment type="subcellular location">
    <subcellularLocation>
        <location evidence="1">Cell membrane</location>
        <topology evidence="1">Multi-pass membrane protein</topology>
    </subcellularLocation>
</comment>
<comment type="caution">
    <text evidence="7">The sequence shown here is derived from an EMBL/GenBank/DDBJ whole genome shotgun (WGS) entry which is preliminary data.</text>
</comment>
<feature type="transmembrane region" description="Helical" evidence="6">
    <location>
        <begin position="159"/>
        <end position="177"/>
    </location>
</feature>
<evidence type="ECO:0000256" key="4">
    <source>
        <dbReference type="ARBA" id="ARBA00022989"/>
    </source>
</evidence>
<evidence type="ECO:0000256" key="5">
    <source>
        <dbReference type="ARBA" id="ARBA00023136"/>
    </source>
</evidence>
<dbReference type="Pfam" id="PF01943">
    <property type="entry name" value="Polysacc_synt"/>
    <property type="match status" value="1"/>
</dbReference>
<feature type="transmembrane region" description="Helical" evidence="6">
    <location>
        <begin position="262"/>
        <end position="283"/>
    </location>
</feature>
<protein>
    <submittedName>
        <fullName evidence="7">Uncharacterized protein</fullName>
    </submittedName>
</protein>
<organism evidence="7 8">
    <name type="scientific">Candidatus Wolfebacteria bacterium CG_4_10_14_0_2_um_filter_39_18</name>
    <dbReference type="NCBI Taxonomy" id="1975061"/>
    <lineage>
        <taxon>Bacteria</taxon>
        <taxon>Candidatus Wolfeibacteriota</taxon>
    </lineage>
</organism>
<feature type="transmembrane region" description="Helical" evidence="6">
    <location>
        <begin position="21"/>
        <end position="42"/>
    </location>
</feature>
<evidence type="ECO:0000256" key="3">
    <source>
        <dbReference type="ARBA" id="ARBA00022692"/>
    </source>
</evidence>
<feature type="transmembrane region" description="Helical" evidence="6">
    <location>
        <begin position="394"/>
        <end position="412"/>
    </location>
</feature>
<dbReference type="CDD" id="cd13128">
    <property type="entry name" value="MATE_Wzx_like"/>
    <property type="match status" value="1"/>
</dbReference>
<dbReference type="InterPro" id="IPR002797">
    <property type="entry name" value="Polysacc_synth"/>
</dbReference>
<keyword evidence="2" id="KW-1003">Cell membrane</keyword>
<feature type="transmembrane region" description="Helical" evidence="6">
    <location>
        <begin position="122"/>
        <end position="139"/>
    </location>
</feature>
<name>A0A2M7TF72_9BACT</name>
<gene>
    <name evidence="7" type="ORF">COY31_02600</name>
</gene>
<dbReference type="PANTHER" id="PTHR30250:SF11">
    <property type="entry name" value="O-ANTIGEN TRANSPORTER-RELATED"/>
    <property type="match status" value="1"/>
</dbReference>
<dbReference type="EMBL" id="PFNM01000049">
    <property type="protein sequence ID" value="PIZ44430.1"/>
    <property type="molecule type" value="Genomic_DNA"/>
</dbReference>
<evidence type="ECO:0000256" key="1">
    <source>
        <dbReference type="ARBA" id="ARBA00004651"/>
    </source>
</evidence>
<dbReference type="AlphaFoldDB" id="A0A2M7TF72"/>
<accession>A0A2M7TF72</accession>
<feature type="transmembrane region" description="Helical" evidence="6">
    <location>
        <begin position="452"/>
        <end position="470"/>
    </location>
</feature>
<feature type="transmembrane region" description="Helical" evidence="6">
    <location>
        <begin position="343"/>
        <end position="362"/>
    </location>
</feature>
<feature type="transmembrane region" description="Helical" evidence="6">
    <location>
        <begin position="369"/>
        <end position="388"/>
    </location>
</feature>
<dbReference type="GO" id="GO:0005886">
    <property type="term" value="C:plasma membrane"/>
    <property type="evidence" value="ECO:0007669"/>
    <property type="project" value="UniProtKB-SubCell"/>
</dbReference>
<evidence type="ECO:0000313" key="8">
    <source>
        <dbReference type="Proteomes" id="UP000230553"/>
    </source>
</evidence>
<sequence>MNKIKEFLFENKSMRQMVAKNTAWLAIGEMVSRLIRAGLIIYAARVLGTEGYGVFSYALSLAALFTIFSDIGLSPLLTREIVKQPEKIKEYFSTSFILKLIILLSTVLITLTIAPFFVKIEAARSLIPIIVILIAFDSLRDFGFSLTRAENRMETEAGLKIATNFAITALGVIVLTIKPETQTLAIAYAAGSGIGLALLIGKLWHQFKNALAYFKKELIKPILTAAWPFAIMGLLGGFMINIDTVILGWFKGSHELGLYAAAYRPVLLFYVIPAFLSTSLFPIMSRLIQENKAEEMKKILQKSLALVLGVALPIALGGLIVAKPFITLLFGSEYSDASPAFQILMFTLFFVFPGTIISNAIFAYDRQRLFIFSMAGGAILNIVLDILLIPSYSIVGSAVATLISQIFINGYNWYQLKKIISFTVLNNLGKVSISALAMAGIVILLAVLNTPVIITVIIGALVFLVSLIILKEPLLFEVRSIIWR</sequence>
<feature type="transmembrane region" description="Helical" evidence="6">
    <location>
        <begin position="54"/>
        <end position="76"/>
    </location>
</feature>
<feature type="transmembrane region" description="Helical" evidence="6">
    <location>
        <begin position="304"/>
        <end position="331"/>
    </location>
</feature>
<feature type="transmembrane region" description="Helical" evidence="6">
    <location>
        <begin position="183"/>
        <end position="204"/>
    </location>
</feature>
<dbReference type="InterPro" id="IPR050833">
    <property type="entry name" value="Poly_Biosynth_Transport"/>
</dbReference>
<evidence type="ECO:0000313" key="7">
    <source>
        <dbReference type="EMBL" id="PIZ44430.1"/>
    </source>
</evidence>
<reference evidence="8" key="1">
    <citation type="submission" date="2017-09" db="EMBL/GenBank/DDBJ databases">
        <title>Depth-based differentiation of microbial function through sediment-hosted aquifers and enrichment of novel symbionts in the deep terrestrial subsurface.</title>
        <authorList>
            <person name="Probst A.J."/>
            <person name="Ladd B."/>
            <person name="Jarett J.K."/>
            <person name="Geller-Mcgrath D.E."/>
            <person name="Sieber C.M.K."/>
            <person name="Emerson J.B."/>
            <person name="Anantharaman K."/>
            <person name="Thomas B.C."/>
            <person name="Malmstrom R."/>
            <person name="Stieglmeier M."/>
            <person name="Klingl A."/>
            <person name="Woyke T."/>
            <person name="Ryan C.M."/>
            <person name="Banfield J.F."/>
        </authorList>
    </citation>
    <scope>NUCLEOTIDE SEQUENCE [LARGE SCALE GENOMIC DNA]</scope>
</reference>
<keyword evidence="5 6" id="KW-0472">Membrane</keyword>
<feature type="transmembrane region" description="Helical" evidence="6">
    <location>
        <begin position="225"/>
        <end position="250"/>
    </location>
</feature>